<keyword evidence="1" id="KW-0812">Transmembrane</keyword>
<proteinExistence type="predicted"/>
<accession>S5DM01</accession>
<keyword evidence="1" id="KW-0472">Membrane</keyword>
<feature type="transmembrane region" description="Helical" evidence="1">
    <location>
        <begin position="154"/>
        <end position="174"/>
    </location>
</feature>
<feature type="transmembrane region" description="Helical" evidence="1">
    <location>
        <begin position="20"/>
        <end position="45"/>
    </location>
</feature>
<reference evidence="2" key="1">
    <citation type="journal article" date="2013" name="Sci. Rep.">
        <title>Metagenomics uncovers a new group of low GC and ultra-small marine Actinobacteria.</title>
        <authorList>
            <person name="Ghai R."/>
            <person name="Mizuno C.M."/>
            <person name="Picazo A."/>
            <person name="Camacho A."/>
            <person name="Rodriguez-Valera F."/>
        </authorList>
    </citation>
    <scope>NUCLEOTIDE SEQUENCE</scope>
</reference>
<keyword evidence="1" id="KW-1133">Transmembrane helix</keyword>
<feature type="transmembrane region" description="Helical" evidence="1">
    <location>
        <begin position="51"/>
        <end position="72"/>
    </location>
</feature>
<organism evidence="2">
    <name type="scientific">Candidatus Actinomarina minuta</name>
    <dbReference type="NCBI Taxonomy" id="1389454"/>
    <lineage>
        <taxon>Bacteria</taxon>
        <taxon>Bacillati</taxon>
        <taxon>Actinomycetota</taxon>
        <taxon>Actinomycetes</taxon>
        <taxon>Candidatus Actinomarinidae</taxon>
        <taxon>Candidatus Actinomarinales</taxon>
        <taxon>Candidatus Actinomarineae</taxon>
        <taxon>Candidatus Actinomarinaceae</taxon>
        <taxon>Candidatus Actinomarina</taxon>
    </lineage>
</organism>
<dbReference type="AlphaFoldDB" id="S5DM01"/>
<name>S5DM01_9ACTN</name>
<protein>
    <submittedName>
        <fullName evidence="2">MedDCM-OCT-S43-C55-cds3</fullName>
    </submittedName>
</protein>
<evidence type="ECO:0000313" key="2">
    <source>
        <dbReference type="EMBL" id="AGQ19899.1"/>
    </source>
</evidence>
<dbReference type="EMBL" id="KC811146">
    <property type="protein sequence ID" value="AGQ19899.1"/>
    <property type="molecule type" value="Genomic_DNA"/>
</dbReference>
<sequence length="191" mass="23014">MDELTILNDQLKRMRGMNKFYHLQFLNDVRFFLLLTLIFLIIVQYNINISYLLPLLSLFGSVMLAFHAYYLIFSRHYSEFLEIKINKILKKDLIITHKLENKYFFPLNDKKVVVAKLGKEFSWFSFVTLFITFYGILVYSYGMYLVYNVLLNSQYFFTVAFITFVTLCIGYWWFVKNIGEKRLREVYSYGE</sequence>
<evidence type="ECO:0000256" key="1">
    <source>
        <dbReference type="SAM" id="Phobius"/>
    </source>
</evidence>
<feature type="transmembrane region" description="Helical" evidence="1">
    <location>
        <begin position="121"/>
        <end position="142"/>
    </location>
</feature>